<dbReference type="OrthoDB" id="8062037at2759"/>
<feature type="compositionally biased region" description="Pro residues" evidence="5">
    <location>
        <begin position="750"/>
        <end position="776"/>
    </location>
</feature>
<keyword evidence="2 4" id="KW-0862">Zinc</keyword>
<dbReference type="GO" id="GO:0046872">
    <property type="term" value="F:metal ion binding"/>
    <property type="evidence" value="ECO:0007669"/>
    <property type="project" value="UniProtKB-KW"/>
</dbReference>
<dbReference type="SUPFAM" id="SSF57716">
    <property type="entry name" value="Glucocorticoid receptor-like (DNA-binding domain)"/>
    <property type="match status" value="1"/>
</dbReference>
<feature type="compositionally biased region" description="Basic and acidic residues" evidence="5">
    <location>
        <begin position="218"/>
        <end position="228"/>
    </location>
</feature>
<dbReference type="EMBL" id="JANBUM010000154">
    <property type="protein sequence ID" value="KAJ2783114.1"/>
    <property type="molecule type" value="Genomic_DNA"/>
</dbReference>
<accession>A0A9W8HGQ8</accession>
<feature type="compositionally biased region" description="Low complexity" evidence="5">
    <location>
        <begin position="777"/>
        <end position="787"/>
    </location>
</feature>
<organism evidence="7 8">
    <name type="scientific">Coemansia interrupta</name>
    <dbReference type="NCBI Taxonomy" id="1126814"/>
    <lineage>
        <taxon>Eukaryota</taxon>
        <taxon>Fungi</taxon>
        <taxon>Fungi incertae sedis</taxon>
        <taxon>Zoopagomycota</taxon>
        <taxon>Kickxellomycotina</taxon>
        <taxon>Kickxellomycetes</taxon>
        <taxon>Kickxellales</taxon>
        <taxon>Kickxellaceae</taxon>
        <taxon>Coemansia</taxon>
    </lineage>
</organism>
<feature type="region of interest" description="Disordered" evidence="5">
    <location>
        <begin position="281"/>
        <end position="319"/>
    </location>
</feature>
<feature type="compositionally biased region" description="Low complexity" evidence="5">
    <location>
        <begin position="9"/>
        <end position="26"/>
    </location>
</feature>
<evidence type="ECO:0000256" key="3">
    <source>
        <dbReference type="ARBA" id="ARBA00023038"/>
    </source>
</evidence>
<evidence type="ECO:0000256" key="1">
    <source>
        <dbReference type="ARBA" id="ARBA00022723"/>
    </source>
</evidence>
<dbReference type="AlphaFoldDB" id="A0A9W8HGQ8"/>
<evidence type="ECO:0000259" key="6">
    <source>
        <dbReference type="PROSITE" id="PS50023"/>
    </source>
</evidence>
<feature type="region of interest" description="Disordered" evidence="5">
    <location>
        <begin position="650"/>
        <end position="712"/>
    </location>
</feature>
<comment type="caution">
    <text evidence="7">The sequence shown here is derived from an EMBL/GenBank/DDBJ whole genome shotgun (WGS) entry which is preliminary data.</text>
</comment>
<gene>
    <name evidence="7" type="ORF">GGI15_002710</name>
</gene>
<dbReference type="PROSITE" id="PS00478">
    <property type="entry name" value="LIM_DOMAIN_1"/>
    <property type="match status" value="1"/>
</dbReference>
<feature type="region of interest" description="Disordered" evidence="5">
    <location>
        <begin position="40"/>
        <end position="228"/>
    </location>
</feature>
<dbReference type="Gene3D" id="2.10.110.10">
    <property type="entry name" value="Cysteine Rich Protein"/>
    <property type="match status" value="2"/>
</dbReference>
<evidence type="ECO:0000313" key="8">
    <source>
        <dbReference type="Proteomes" id="UP001140172"/>
    </source>
</evidence>
<protein>
    <recommendedName>
        <fullName evidence="6">LIM zinc-binding domain-containing protein</fullName>
    </recommendedName>
</protein>
<dbReference type="Proteomes" id="UP001140172">
    <property type="component" value="Unassembled WGS sequence"/>
</dbReference>
<feature type="domain" description="LIM zinc-binding" evidence="6">
    <location>
        <begin position="582"/>
        <end position="642"/>
    </location>
</feature>
<dbReference type="Pfam" id="PF00412">
    <property type="entry name" value="LIM"/>
    <property type="match status" value="2"/>
</dbReference>
<evidence type="ECO:0000256" key="2">
    <source>
        <dbReference type="ARBA" id="ARBA00022833"/>
    </source>
</evidence>
<feature type="region of interest" description="Disordered" evidence="5">
    <location>
        <begin position="1"/>
        <end position="27"/>
    </location>
</feature>
<feature type="compositionally biased region" description="Low complexity" evidence="5">
    <location>
        <begin position="731"/>
        <end position="749"/>
    </location>
</feature>
<reference evidence="7" key="1">
    <citation type="submission" date="2022-07" db="EMBL/GenBank/DDBJ databases">
        <title>Phylogenomic reconstructions and comparative analyses of Kickxellomycotina fungi.</title>
        <authorList>
            <person name="Reynolds N.K."/>
            <person name="Stajich J.E."/>
            <person name="Barry K."/>
            <person name="Grigoriev I.V."/>
            <person name="Crous P."/>
            <person name="Smith M.E."/>
        </authorList>
    </citation>
    <scope>NUCLEOTIDE SEQUENCE</scope>
    <source>
        <strain evidence="7">BCRC 34489</strain>
    </source>
</reference>
<name>A0A9W8HGQ8_9FUNG</name>
<dbReference type="InterPro" id="IPR001781">
    <property type="entry name" value="Znf_LIM"/>
</dbReference>
<keyword evidence="8" id="KW-1185">Reference proteome</keyword>
<feature type="region of interest" description="Disordered" evidence="5">
    <location>
        <begin position="865"/>
        <end position="886"/>
    </location>
</feature>
<feature type="compositionally biased region" description="Low complexity" evidence="5">
    <location>
        <begin position="198"/>
        <end position="212"/>
    </location>
</feature>
<feature type="domain" description="LIM zinc-binding" evidence="6">
    <location>
        <begin position="332"/>
        <end position="391"/>
    </location>
</feature>
<sequence>LANVLRRTSGYAPSLSSYAPSAASNSRPVSVVGEVLSVATPEPVRPASQRTAFARAPSANPREQPRSPILRAVRSPVSQSPAPSASAAANRYAASPLRNAGYQGPKSPRATPVPPAGPSSIRSQQQQQPQAQQQQQQQDNQSERGPSPVMPYIPTPVFGRFPSPPPYIKNRGKEEHQDEQDDGAASGAPQPNPPPSMQRGSSRGRAQSQSAQPMSERVFSRQNEDDPVIERLDLETGSLASRHNSRGRAQAGSEFGSASTLMNLKAYDLPKVVEEDVDSLASYPSSRRAPSVNLVGGGSGSRSAQKEAEPSTLRGGGGLKVKPNGKQACEAGCCGVCGQGVSTGDVVVRPQVMHASCLRCEACDCLLTSSTFRAIDGHVYCEADYHRFFSRQQQSSQKQQQGNGQHAALAVRPGMSEKQFQEMNRAIMESFTSVDDFLMHMRQLRQANGEGQAGNEVGMPYGGDRSKVQRAGDLGVDRQTHYEREQMTSPQGTPWITERVVDKKVKTKVLEKRYPAAAAAATSSPMGTRGNASEMPTETTLVGGGGLPRATANASRASNSAMSRPATSLLNDTKLVNGWEHPLCPSCTHIVYLNDRVTHEGYGYHKACMRCRQCSQVIPATSAIRIKGALYCKKHGTELLRRRSILMRKKSTMGRRSRNQKPRAGMPAEGFGKPGEAENRPPVPAMPMFSGSKDAGLPVPQRAPGGGSPRRVTSALRNFLEAAAEQVENQSFLPIPASAPPSARSTASPAEPPVVAPKPRRPLPQPKPKSVPPPVSSPASPRPNSRSIFAGSPQLYDPNVVNALRQEAQRQINGSQASVVSPVEMTRRLLSPCGPSIADALQKLGGRDGRMSVSSQFDPFVEASQDPLNKAPMSPRHGPQNMPPFAANEQIDNLERRFRNANFRPPWALKSQTMLNQG</sequence>
<dbReference type="PROSITE" id="PS50023">
    <property type="entry name" value="LIM_DOMAIN_2"/>
    <property type="match status" value="2"/>
</dbReference>
<evidence type="ECO:0000256" key="4">
    <source>
        <dbReference type="PROSITE-ProRule" id="PRU00125"/>
    </source>
</evidence>
<feature type="compositionally biased region" description="Low complexity" evidence="5">
    <location>
        <begin position="72"/>
        <end position="96"/>
    </location>
</feature>
<dbReference type="SMART" id="SM00132">
    <property type="entry name" value="LIM"/>
    <property type="match status" value="2"/>
</dbReference>
<feature type="non-terminal residue" evidence="7">
    <location>
        <position position="1"/>
    </location>
</feature>
<evidence type="ECO:0000313" key="7">
    <source>
        <dbReference type="EMBL" id="KAJ2783114.1"/>
    </source>
</evidence>
<feature type="compositionally biased region" description="Basic residues" evidence="5">
    <location>
        <begin position="650"/>
        <end position="661"/>
    </location>
</feature>
<proteinExistence type="predicted"/>
<evidence type="ECO:0000256" key="5">
    <source>
        <dbReference type="SAM" id="MobiDB-lite"/>
    </source>
</evidence>
<feature type="compositionally biased region" description="Low complexity" evidence="5">
    <location>
        <begin position="124"/>
        <end position="140"/>
    </location>
</feature>
<dbReference type="PANTHER" id="PTHR24206">
    <property type="entry name" value="OS06G0237300 PROTEIN"/>
    <property type="match status" value="1"/>
</dbReference>
<keyword evidence="3 4" id="KW-0440">LIM domain</keyword>
<feature type="region of interest" description="Disordered" evidence="5">
    <location>
        <begin position="731"/>
        <end position="794"/>
    </location>
</feature>
<feature type="region of interest" description="Disordered" evidence="5">
    <location>
        <begin position="236"/>
        <end position="255"/>
    </location>
</feature>
<keyword evidence="1 4" id="KW-0479">Metal-binding</keyword>
<dbReference type="CDD" id="cd08368">
    <property type="entry name" value="LIM"/>
    <property type="match status" value="1"/>
</dbReference>